<dbReference type="InterPro" id="IPR027373">
    <property type="entry name" value="RHH_dom"/>
</dbReference>
<comment type="caution">
    <text evidence="2">The sequence shown here is derived from an EMBL/GenBank/DDBJ whole genome shotgun (WGS) entry which is preliminary data.</text>
</comment>
<evidence type="ECO:0000313" key="2">
    <source>
        <dbReference type="EMBL" id="MFD2204071.1"/>
    </source>
</evidence>
<organism evidence="2 3">
    <name type="scientific">Kiloniella antarctica</name>
    <dbReference type="NCBI Taxonomy" id="1550907"/>
    <lineage>
        <taxon>Bacteria</taxon>
        <taxon>Pseudomonadati</taxon>
        <taxon>Pseudomonadota</taxon>
        <taxon>Alphaproteobacteria</taxon>
        <taxon>Rhodospirillales</taxon>
        <taxon>Kiloniellaceae</taxon>
        <taxon>Kiloniella</taxon>
    </lineage>
</organism>
<dbReference type="EMBL" id="JBHUII010000001">
    <property type="protein sequence ID" value="MFD2204071.1"/>
    <property type="molecule type" value="Genomic_DNA"/>
</dbReference>
<dbReference type="RefSeq" id="WP_380247264.1">
    <property type="nucleotide sequence ID" value="NZ_JBHUII010000001.1"/>
</dbReference>
<name>A0ABW5BF71_9PROT</name>
<dbReference type="Proteomes" id="UP001597294">
    <property type="component" value="Unassembled WGS sequence"/>
</dbReference>
<evidence type="ECO:0000313" key="3">
    <source>
        <dbReference type="Proteomes" id="UP001597294"/>
    </source>
</evidence>
<dbReference type="Pfam" id="PF13467">
    <property type="entry name" value="RHH_4"/>
    <property type="match status" value="1"/>
</dbReference>
<dbReference type="Gene3D" id="1.10.3990.20">
    <property type="entry name" value="protein bp1543"/>
    <property type="match status" value="1"/>
</dbReference>
<protein>
    <submittedName>
        <fullName evidence="2">Ribbon-helix-helix domain-containing protein</fullName>
    </submittedName>
</protein>
<feature type="domain" description="Ribbon-helix-helix" evidence="1">
    <location>
        <begin position="11"/>
        <end position="71"/>
    </location>
</feature>
<evidence type="ECO:0000259" key="1">
    <source>
        <dbReference type="Pfam" id="PF13467"/>
    </source>
</evidence>
<proteinExistence type="predicted"/>
<sequence>MSETIRSEQVIKRSVTIAGHRTSFSLEEAFWLEVKRLAKEQGLSLNQFIEKVDEARTGNLSSTLRIMVLRDLQNQLRSKPSLTP</sequence>
<keyword evidence="3" id="KW-1185">Reference proteome</keyword>
<gene>
    <name evidence="2" type="ORF">ACFSKO_00515</name>
</gene>
<accession>A0ABW5BF71</accession>
<reference evidence="3" key="1">
    <citation type="journal article" date="2019" name="Int. J. Syst. Evol. Microbiol.">
        <title>The Global Catalogue of Microorganisms (GCM) 10K type strain sequencing project: providing services to taxonomists for standard genome sequencing and annotation.</title>
        <authorList>
            <consortium name="The Broad Institute Genomics Platform"/>
            <consortium name="The Broad Institute Genome Sequencing Center for Infectious Disease"/>
            <person name="Wu L."/>
            <person name="Ma J."/>
        </authorList>
    </citation>
    <scope>NUCLEOTIDE SEQUENCE [LARGE SCALE GENOMIC DNA]</scope>
    <source>
        <strain evidence="3">CGMCC 4.7192</strain>
    </source>
</reference>
<dbReference type="InterPro" id="IPR038268">
    <property type="entry name" value="RHH_sf"/>
</dbReference>